<dbReference type="Proteomes" id="UP000197003">
    <property type="component" value="Chromosome"/>
</dbReference>
<dbReference type="AlphaFoldDB" id="A0A1Z3N3M6"/>
<dbReference type="EMBL" id="CP020946">
    <property type="protein sequence ID" value="ASD62073.1"/>
    <property type="molecule type" value="Genomic_DNA"/>
</dbReference>
<accession>A0A1Z3N3M6</accession>
<reference evidence="2 3" key="1">
    <citation type="submission" date="2017-04" db="EMBL/GenBank/DDBJ databases">
        <title>Whole genome sequence of Bdellovibrio bacteriovorus strain SSB218315.</title>
        <authorList>
            <person name="Oyedara O."/>
            <person name="Rodriguez-Perez M.A."/>
        </authorList>
    </citation>
    <scope>NUCLEOTIDE SEQUENCE [LARGE SCALE GENOMIC DNA]</scope>
    <source>
        <strain evidence="2 3">SSB218315</strain>
    </source>
</reference>
<keyword evidence="1" id="KW-1133">Transmembrane helix</keyword>
<dbReference type="OrthoDB" id="5295299at2"/>
<protein>
    <submittedName>
        <fullName evidence="2">Uncharacterized protein</fullName>
    </submittedName>
</protein>
<feature type="transmembrane region" description="Helical" evidence="1">
    <location>
        <begin position="83"/>
        <end position="106"/>
    </location>
</feature>
<evidence type="ECO:0000313" key="2">
    <source>
        <dbReference type="EMBL" id="ASD62073.1"/>
    </source>
</evidence>
<gene>
    <name evidence="2" type="ORF">B9G79_00110</name>
</gene>
<name>A0A1Z3N3M6_BDEBC</name>
<feature type="transmembrane region" description="Helical" evidence="1">
    <location>
        <begin position="57"/>
        <end position="77"/>
    </location>
</feature>
<proteinExistence type="predicted"/>
<sequence length="118" mass="12920">MKYVLAIQALTTLLGGVLLGLFAAPQQSYSFISGALVILVSFFLMGWAWGLIFSKKLVALAIGIIVFKYAILGIIIFKLVDQIWFDTLWFALGVASFILSALGYAVKEALREGKEDVI</sequence>
<feature type="transmembrane region" description="Helical" evidence="1">
    <location>
        <begin position="33"/>
        <end position="52"/>
    </location>
</feature>
<dbReference type="RefSeq" id="WP_088563747.1">
    <property type="nucleotide sequence ID" value="NZ_CP020946.1"/>
</dbReference>
<keyword evidence="1" id="KW-0812">Transmembrane</keyword>
<keyword evidence="1" id="KW-0472">Membrane</keyword>
<evidence type="ECO:0000256" key="1">
    <source>
        <dbReference type="SAM" id="Phobius"/>
    </source>
</evidence>
<organism evidence="2 3">
    <name type="scientific">Bdellovibrio bacteriovorus</name>
    <dbReference type="NCBI Taxonomy" id="959"/>
    <lineage>
        <taxon>Bacteria</taxon>
        <taxon>Pseudomonadati</taxon>
        <taxon>Bdellovibrionota</taxon>
        <taxon>Bdellovibrionia</taxon>
        <taxon>Bdellovibrionales</taxon>
        <taxon>Pseudobdellovibrionaceae</taxon>
        <taxon>Bdellovibrio</taxon>
    </lineage>
</organism>
<evidence type="ECO:0000313" key="3">
    <source>
        <dbReference type="Proteomes" id="UP000197003"/>
    </source>
</evidence>